<proteinExistence type="predicted"/>
<evidence type="ECO:0000313" key="2">
    <source>
        <dbReference type="EMBL" id="PJA09568.1"/>
    </source>
</evidence>
<evidence type="ECO:0000313" key="3">
    <source>
        <dbReference type="Proteomes" id="UP000228743"/>
    </source>
</evidence>
<feature type="compositionally biased region" description="Polar residues" evidence="1">
    <location>
        <begin position="1"/>
        <end position="19"/>
    </location>
</feature>
<accession>A0A2M7VYZ3</accession>
<reference evidence="3" key="1">
    <citation type="submission" date="2017-09" db="EMBL/GenBank/DDBJ databases">
        <title>Depth-based differentiation of microbial function through sediment-hosted aquifers and enrichment of novel symbionts in the deep terrestrial subsurface.</title>
        <authorList>
            <person name="Probst A.J."/>
            <person name="Ladd B."/>
            <person name="Jarett J.K."/>
            <person name="Geller-Mcgrath D.E."/>
            <person name="Sieber C.M.K."/>
            <person name="Emerson J.B."/>
            <person name="Anantharaman K."/>
            <person name="Thomas B.C."/>
            <person name="Malmstrom R."/>
            <person name="Stieglmeier M."/>
            <person name="Klingl A."/>
            <person name="Woyke T."/>
            <person name="Ryan C.M."/>
            <person name="Banfield J.F."/>
        </authorList>
    </citation>
    <scope>NUCLEOTIDE SEQUENCE [LARGE SCALE GENOMIC DNA]</scope>
</reference>
<dbReference type="Proteomes" id="UP000228743">
    <property type="component" value="Unassembled WGS sequence"/>
</dbReference>
<name>A0A2M7VYZ3_9BACT</name>
<dbReference type="AlphaFoldDB" id="A0A2M7VYZ3"/>
<organism evidence="2 3">
    <name type="scientific">Candidatus Falkowbacteria bacterium CG_4_10_14_0_2_um_filter_41_15</name>
    <dbReference type="NCBI Taxonomy" id="1974554"/>
    <lineage>
        <taxon>Bacteria</taxon>
        <taxon>Candidatus Falkowiibacteriota</taxon>
    </lineage>
</organism>
<comment type="caution">
    <text evidence="2">The sequence shown here is derived from an EMBL/GenBank/DDBJ whole genome shotgun (WGS) entry which is preliminary data.</text>
</comment>
<dbReference type="EMBL" id="PFPX01000065">
    <property type="protein sequence ID" value="PJA09568.1"/>
    <property type="molecule type" value="Genomic_DNA"/>
</dbReference>
<protein>
    <submittedName>
        <fullName evidence="2">Uncharacterized protein</fullName>
    </submittedName>
</protein>
<sequence length="60" mass="6428">MNGTNGPLSRLTSKQNLYYSANGYKNPKSKSEGSGSAPDGDNISQGRPQKGGLFYLLFTN</sequence>
<feature type="region of interest" description="Disordered" evidence="1">
    <location>
        <begin position="1"/>
        <end position="52"/>
    </location>
</feature>
<evidence type="ECO:0000256" key="1">
    <source>
        <dbReference type="SAM" id="MobiDB-lite"/>
    </source>
</evidence>
<gene>
    <name evidence="2" type="ORF">COX68_02525</name>
</gene>